<keyword evidence="2" id="KW-1185">Reference proteome</keyword>
<dbReference type="EMBL" id="KZ821688">
    <property type="protein sequence ID" value="PYH83592.1"/>
    <property type="molecule type" value="Genomic_DNA"/>
</dbReference>
<accession>A0A319DXD3</accession>
<evidence type="ECO:0000313" key="2">
    <source>
        <dbReference type="Proteomes" id="UP000248340"/>
    </source>
</evidence>
<sequence>MHRVEASTSHAANLLAQIPWLPNSSRLILSLAIGFLEAAGSGSLQFLDVFATPWETPDLTDWALLDDFSFRGL</sequence>
<dbReference type="Proteomes" id="UP000248340">
    <property type="component" value="Unassembled WGS sequence"/>
</dbReference>
<proteinExistence type="predicted"/>
<evidence type="ECO:0000313" key="1">
    <source>
        <dbReference type="EMBL" id="PYH83592.1"/>
    </source>
</evidence>
<dbReference type="VEuPathDB" id="FungiDB:BO82DRAFT_37398"/>
<protein>
    <submittedName>
        <fullName evidence="1">Uncharacterized protein</fullName>
    </submittedName>
</protein>
<organism evidence="1 2">
    <name type="scientific">Aspergillus uvarum CBS 121591</name>
    <dbReference type="NCBI Taxonomy" id="1448315"/>
    <lineage>
        <taxon>Eukaryota</taxon>
        <taxon>Fungi</taxon>
        <taxon>Dikarya</taxon>
        <taxon>Ascomycota</taxon>
        <taxon>Pezizomycotina</taxon>
        <taxon>Eurotiomycetes</taxon>
        <taxon>Eurotiomycetidae</taxon>
        <taxon>Eurotiales</taxon>
        <taxon>Aspergillaceae</taxon>
        <taxon>Aspergillus</taxon>
        <taxon>Aspergillus subgen. Circumdati</taxon>
    </lineage>
</organism>
<dbReference type="RefSeq" id="XP_025493792.1">
    <property type="nucleotide sequence ID" value="XM_025637393.1"/>
</dbReference>
<dbReference type="AlphaFoldDB" id="A0A319DXD3"/>
<dbReference type="GeneID" id="37140135"/>
<gene>
    <name evidence="1" type="ORF">BO82DRAFT_37398</name>
</gene>
<reference evidence="1 2" key="1">
    <citation type="submission" date="2016-12" db="EMBL/GenBank/DDBJ databases">
        <title>The genomes of Aspergillus section Nigri reveals drivers in fungal speciation.</title>
        <authorList>
            <consortium name="DOE Joint Genome Institute"/>
            <person name="Vesth T.C."/>
            <person name="Nybo J."/>
            <person name="Theobald S."/>
            <person name="Brandl J."/>
            <person name="Frisvad J.C."/>
            <person name="Nielsen K.F."/>
            <person name="Lyhne E.K."/>
            <person name="Kogle M.E."/>
            <person name="Kuo A."/>
            <person name="Riley R."/>
            <person name="Clum A."/>
            <person name="Nolan M."/>
            <person name="Lipzen A."/>
            <person name="Salamov A."/>
            <person name="Henrissat B."/>
            <person name="Wiebenga A."/>
            <person name="De Vries R.P."/>
            <person name="Grigoriev I.V."/>
            <person name="Mortensen U.H."/>
            <person name="Andersen M.R."/>
            <person name="Baker S.E."/>
        </authorList>
    </citation>
    <scope>NUCLEOTIDE SEQUENCE [LARGE SCALE GENOMIC DNA]</scope>
    <source>
        <strain evidence="1 2">CBS 121591</strain>
    </source>
</reference>
<name>A0A319DXD3_9EURO</name>